<keyword evidence="1" id="KW-0150">Chloroplast</keyword>
<reference evidence="1 2" key="1">
    <citation type="journal article" date="2018" name="Mol. Plant">
        <title>The genome of Artemisia annua provides insight into the evolution of Asteraceae family and artemisinin biosynthesis.</title>
        <authorList>
            <person name="Shen Q."/>
            <person name="Zhang L."/>
            <person name="Liao Z."/>
            <person name="Wang S."/>
            <person name="Yan T."/>
            <person name="Shi P."/>
            <person name="Liu M."/>
            <person name="Fu X."/>
            <person name="Pan Q."/>
            <person name="Wang Y."/>
            <person name="Lv Z."/>
            <person name="Lu X."/>
            <person name="Zhang F."/>
            <person name="Jiang W."/>
            <person name="Ma Y."/>
            <person name="Chen M."/>
            <person name="Hao X."/>
            <person name="Li L."/>
            <person name="Tang Y."/>
            <person name="Lv G."/>
            <person name="Zhou Y."/>
            <person name="Sun X."/>
            <person name="Brodelius P.E."/>
            <person name="Rose J.K.C."/>
            <person name="Tang K."/>
        </authorList>
    </citation>
    <scope>NUCLEOTIDE SEQUENCE [LARGE SCALE GENOMIC DNA]</scope>
    <source>
        <strain evidence="2">cv. Huhao1</strain>
        <tissue evidence="1">Leaf</tissue>
    </source>
</reference>
<protein>
    <submittedName>
        <fullName evidence="1">Glycine-rich protein</fullName>
    </submittedName>
</protein>
<keyword evidence="1" id="KW-0934">Plastid</keyword>
<sequence length="74" mass="8263">MSVCPEELLHPPDNCNVNASLSFTLQICHVEDILIEGVIQGFVVHFHRARTVTISRTGRVSTSRMGMLHGRFIS</sequence>
<dbReference type="PANTHER" id="PTHR31513">
    <property type="entry name" value="EPHRIN TYPE-B RECEPTOR"/>
    <property type="match status" value="1"/>
</dbReference>
<dbReference type="EMBL" id="PKPP01002319">
    <property type="protein sequence ID" value="PWA76038.1"/>
    <property type="molecule type" value="Genomic_DNA"/>
</dbReference>
<evidence type="ECO:0000313" key="1">
    <source>
        <dbReference type="EMBL" id="PWA76038.1"/>
    </source>
</evidence>
<gene>
    <name evidence="1" type="ORF">CTI12_AA236400</name>
</gene>
<comment type="caution">
    <text evidence="1">The sequence shown here is derived from an EMBL/GenBank/DDBJ whole genome shotgun (WGS) entry which is preliminary data.</text>
</comment>
<dbReference type="PANTHER" id="PTHR31513:SF1">
    <property type="entry name" value="EPHRIN TYPE-B RECEPTOR"/>
    <property type="match status" value="1"/>
</dbReference>
<dbReference type="Proteomes" id="UP000245207">
    <property type="component" value="Unassembled WGS sequence"/>
</dbReference>
<accession>A0A2U1NRE2</accession>
<geneLocation type="chloroplast" evidence="1"/>
<dbReference type="STRING" id="35608.A0A2U1NRE2"/>
<dbReference type="AlphaFoldDB" id="A0A2U1NRE2"/>
<dbReference type="OrthoDB" id="1938193at2759"/>
<name>A0A2U1NRE2_ARTAN</name>
<organism evidence="1 2">
    <name type="scientific">Artemisia annua</name>
    <name type="common">Sweet wormwood</name>
    <dbReference type="NCBI Taxonomy" id="35608"/>
    <lineage>
        <taxon>Eukaryota</taxon>
        <taxon>Viridiplantae</taxon>
        <taxon>Streptophyta</taxon>
        <taxon>Embryophyta</taxon>
        <taxon>Tracheophyta</taxon>
        <taxon>Spermatophyta</taxon>
        <taxon>Magnoliopsida</taxon>
        <taxon>eudicotyledons</taxon>
        <taxon>Gunneridae</taxon>
        <taxon>Pentapetalae</taxon>
        <taxon>asterids</taxon>
        <taxon>campanulids</taxon>
        <taxon>Asterales</taxon>
        <taxon>Asteraceae</taxon>
        <taxon>Asteroideae</taxon>
        <taxon>Anthemideae</taxon>
        <taxon>Artemisiinae</taxon>
        <taxon>Artemisia</taxon>
    </lineage>
</organism>
<keyword evidence="2" id="KW-1185">Reference proteome</keyword>
<proteinExistence type="predicted"/>
<evidence type="ECO:0000313" key="2">
    <source>
        <dbReference type="Proteomes" id="UP000245207"/>
    </source>
</evidence>